<dbReference type="EMBL" id="SOBG01000004">
    <property type="protein sequence ID" value="TDT70610.1"/>
    <property type="molecule type" value="Genomic_DNA"/>
</dbReference>
<accession>A0AA46I657</accession>
<evidence type="ECO:0000256" key="2">
    <source>
        <dbReference type="ARBA" id="ARBA00022679"/>
    </source>
</evidence>
<dbReference type="GO" id="GO:0005829">
    <property type="term" value="C:cytosol"/>
    <property type="evidence" value="ECO:0007669"/>
    <property type="project" value="TreeGrafter"/>
</dbReference>
<dbReference type="PANTHER" id="PTHR30160">
    <property type="entry name" value="TETRAACYLDISACCHARIDE 4'-KINASE-RELATED"/>
    <property type="match status" value="1"/>
</dbReference>
<dbReference type="AlphaFoldDB" id="A0AA46I657"/>
<dbReference type="Pfam" id="PF01075">
    <property type="entry name" value="Glyco_transf_9"/>
    <property type="match status" value="1"/>
</dbReference>
<protein>
    <submittedName>
        <fullName evidence="3">Lipopolysaccharide heptosyltransferase II</fullName>
    </submittedName>
</protein>
<dbReference type="Proteomes" id="UP000294678">
    <property type="component" value="Unassembled WGS sequence"/>
</dbReference>
<dbReference type="CDD" id="cd03789">
    <property type="entry name" value="GT9_LPS_heptosyltransferase"/>
    <property type="match status" value="1"/>
</dbReference>
<comment type="caution">
    <text evidence="3">The sequence shown here is derived from an EMBL/GenBank/DDBJ whole genome shotgun (WGS) entry which is preliminary data.</text>
</comment>
<dbReference type="GO" id="GO:0009244">
    <property type="term" value="P:lipopolysaccharide core region biosynthetic process"/>
    <property type="evidence" value="ECO:0007669"/>
    <property type="project" value="TreeGrafter"/>
</dbReference>
<dbReference type="PANTHER" id="PTHR30160:SF1">
    <property type="entry name" value="LIPOPOLYSACCHARIDE 1,2-N-ACETYLGLUCOSAMINETRANSFERASE-RELATED"/>
    <property type="match status" value="1"/>
</dbReference>
<dbReference type="Gene3D" id="3.40.50.2000">
    <property type="entry name" value="Glycogen Phosphorylase B"/>
    <property type="match status" value="2"/>
</dbReference>
<dbReference type="InterPro" id="IPR002201">
    <property type="entry name" value="Glyco_trans_9"/>
</dbReference>
<keyword evidence="1" id="KW-0328">Glycosyltransferase</keyword>
<name>A0AA46I657_9FUSO</name>
<sequence length="336" mass="39222">MDRKKVLIIRFSSIGDVILTTPILTEIKKKYPNWDIDFIVMDKFKDAITYNSNINKLIIFEKDKYKGKNGIQKFIKEKLKGEYDLIIDLHNKFRSIYISKLLKARDKCEVLTYKKRKWWKSLLVKMRLIKYKVDNTIIKNYFKPLEKYQIYYNGENIEFNFLKEHLEKIKKLKIENFVVFAPGASKETKKWPKENFASLAKLIKKEYNYNIILIGSKAEEKDLSKINKLSGNICINLAGKLNLKESGAIISKAYFVVTNDSGPFHIARGVKTKTFVIFGPTSPGMFEYDKNSILLYENEECSPCSLHGDKKCPKKHFKCMKNLTADKVFKIIKKSS</sequence>
<evidence type="ECO:0000313" key="3">
    <source>
        <dbReference type="EMBL" id="TDT70610.1"/>
    </source>
</evidence>
<dbReference type="SUPFAM" id="SSF53756">
    <property type="entry name" value="UDP-Glycosyltransferase/glycogen phosphorylase"/>
    <property type="match status" value="1"/>
</dbReference>
<reference evidence="3 4" key="1">
    <citation type="submission" date="2019-03" db="EMBL/GenBank/DDBJ databases">
        <title>Genomic Encyclopedia of Type Strains, Phase IV (KMG-IV): sequencing the most valuable type-strain genomes for metagenomic binning, comparative biology and taxonomic classification.</title>
        <authorList>
            <person name="Goeker M."/>
        </authorList>
    </citation>
    <scope>NUCLEOTIDE SEQUENCE [LARGE SCALE GENOMIC DNA]</scope>
    <source>
        <strain evidence="3 4">DSM 100055</strain>
    </source>
</reference>
<keyword evidence="2" id="KW-0808">Transferase</keyword>
<proteinExistence type="predicted"/>
<organism evidence="3 4">
    <name type="scientific">Hypnocyclicus thermotrophus</name>
    <dbReference type="NCBI Taxonomy" id="1627895"/>
    <lineage>
        <taxon>Bacteria</taxon>
        <taxon>Fusobacteriati</taxon>
        <taxon>Fusobacteriota</taxon>
        <taxon>Fusobacteriia</taxon>
        <taxon>Fusobacteriales</taxon>
        <taxon>Fusobacteriaceae</taxon>
        <taxon>Hypnocyclicus</taxon>
    </lineage>
</organism>
<gene>
    <name evidence="3" type="ORF">EV215_1161</name>
</gene>
<keyword evidence="4" id="KW-1185">Reference proteome</keyword>
<dbReference type="GO" id="GO:0008713">
    <property type="term" value="F:ADP-heptose-lipopolysaccharide heptosyltransferase activity"/>
    <property type="evidence" value="ECO:0007669"/>
    <property type="project" value="TreeGrafter"/>
</dbReference>
<dbReference type="InterPro" id="IPR051199">
    <property type="entry name" value="LPS_LOS_Heptosyltrfase"/>
</dbReference>
<evidence type="ECO:0000256" key="1">
    <source>
        <dbReference type="ARBA" id="ARBA00022676"/>
    </source>
</evidence>
<evidence type="ECO:0000313" key="4">
    <source>
        <dbReference type="Proteomes" id="UP000294678"/>
    </source>
</evidence>